<evidence type="ECO:0000256" key="7">
    <source>
        <dbReference type="ARBA" id="ARBA00022630"/>
    </source>
</evidence>
<dbReference type="InterPro" id="IPR050566">
    <property type="entry name" value="Deoxyribonucleoside_kinase"/>
</dbReference>
<keyword evidence="8 13" id="KW-0679">Respiratory chain</keyword>
<evidence type="ECO:0000256" key="12">
    <source>
        <dbReference type="ARBA" id="ARBA00023128"/>
    </source>
</evidence>
<dbReference type="InterPro" id="IPR015828">
    <property type="entry name" value="NDUFA10"/>
</dbReference>
<dbReference type="OrthoDB" id="17400at2759"/>
<comment type="subcellular location">
    <subcellularLocation>
        <location evidence="3 13">Mitochondrion matrix</location>
    </subcellularLocation>
</comment>
<evidence type="ECO:0000256" key="4">
    <source>
        <dbReference type="ARBA" id="ARBA00008606"/>
    </source>
</evidence>
<evidence type="ECO:0000256" key="5">
    <source>
        <dbReference type="ARBA" id="ARBA00017279"/>
    </source>
</evidence>
<evidence type="ECO:0000256" key="3">
    <source>
        <dbReference type="ARBA" id="ARBA00004305"/>
    </source>
</evidence>
<sequence>MTSIFSVRIVKSNSIGYLTRLCKISNNYNITQVAFIKRIAFKENIPKPAPYPYWKKICNECTMILDPTTLRYDDNTKLIIVDGPPAVGKTKLCEQIAKDFGFLYMPPPTHDEIFINHYGFDVRDLNPQLPESCRFYDLKDFLRNPYYYRTATIQLGFFNMRFEQYLNALVHILATGQGVVLNRSIFTEYAFMDAMHKAGYLSDLTVKEFEMMRKNSFKFLLRPHLVIYLDASPEIILEKIKKRGNVDEINSKVFTTKYLTDLENSTKEKCLSWLSSHSHILIYDWSKEGNNVDVIQDIETLDFEEDQYKEKLQDWVFVDTDQLINFLEMYQSKKYIFDYMNKKTEPIIATDMYLINDERDIQQKVLNTVNSEKYQPGCNPYYDKIPWITKKQSPFFSIYRRTPHDFVNCDLFKFECL</sequence>
<evidence type="ECO:0000256" key="2">
    <source>
        <dbReference type="ARBA" id="ARBA00003195"/>
    </source>
</evidence>
<keyword evidence="16" id="KW-1185">Reference proteome</keyword>
<evidence type="ECO:0000259" key="14">
    <source>
        <dbReference type="Pfam" id="PF01712"/>
    </source>
</evidence>
<dbReference type="Proteomes" id="UP000242457">
    <property type="component" value="Unassembled WGS sequence"/>
</dbReference>
<dbReference type="InterPro" id="IPR031314">
    <property type="entry name" value="DNK_dom"/>
</dbReference>
<keyword evidence="10" id="KW-0809">Transit peptide</keyword>
<evidence type="ECO:0000256" key="8">
    <source>
        <dbReference type="ARBA" id="ARBA00022660"/>
    </source>
</evidence>
<dbReference type="PIRSF" id="PIRSF000543">
    <property type="entry name" value="NADH_UQ_42KD"/>
    <property type="match status" value="1"/>
</dbReference>
<organism evidence="15 16">
    <name type="scientific">Apis cerana cerana</name>
    <name type="common">Oriental honeybee</name>
    <dbReference type="NCBI Taxonomy" id="94128"/>
    <lineage>
        <taxon>Eukaryota</taxon>
        <taxon>Metazoa</taxon>
        <taxon>Ecdysozoa</taxon>
        <taxon>Arthropoda</taxon>
        <taxon>Hexapoda</taxon>
        <taxon>Insecta</taxon>
        <taxon>Pterygota</taxon>
        <taxon>Neoptera</taxon>
        <taxon>Endopterygota</taxon>
        <taxon>Hymenoptera</taxon>
        <taxon>Apocrita</taxon>
        <taxon>Aculeata</taxon>
        <taxon>Apoidea</taxon>
        <taxon>Anthophila</taxon>
        <taxon>Apidae</taxon>
        <taxon>Apis</taxon>
    </lineage>
</organism>
<evidence type="ECO:0000256" key="10">
    <source>
        <dbReference type="ARBA" id="ARBA00022946"/>
    </source>
</evidence>
<dbReference type="EMBL" id="KZ288204">
    <property type="protein sequence ID" value="PBC33292.1"/>
    <property type="molecule type" value="Genomic_DNA"/>
</dbReference>
<gene>
    <name evidence="15" type="ORF">APICC_04637</name>
</gene>
<dbReference type="PANTHER" id="PTHR10513:SF15">
    <property type="entry name" value="NADH DEHYDROGENASE [UBIQUINONE] 1 ALPHA SUBCOMPLEX SUBUNIT 10, MITOCHONDRIAL"/>
    <property type="match status" value="1"/>
</dbReference>
<accession>A0A2A3EPU5</accession>
<dbReference type="InterPro" id="IPR027417">
    <property type="entry name" value="P-loop_NTPase"/>
</dbReference>
<dbReference type="Pfam" id="PF01712">
    <property type="entry name" value="dNK"/>
    <property type="match status" value="1"/>
</dbReference>
<dbReference type="Gene3D" id="3.40.50.300">
    <property type="entry name" value="P-loop containing nucleotide triphosphate hydrolases"/>
    <property type="match status" value="1"/>
</dbReference>
<evidence type="ECO:0000256" key="9">
    <source>
        <dbReference type="ARBA" id="ARBA00022827"/>
    </source>
</evidence>
<evidence type="ECO:0000256" key="1">
    <source>
        <dbReference type="ARBA" id="ARBA00001974"/>
    </source>
</evidence>
<evidence type="ECO:0000256" key="6">
    <source>
        <dbReference type="ARBA" id="ARBA00022448"/>
    </source>
</evidence>
<evidence type="ECO:0000313" key="15">
    <source>
        <dbReference type="EMBL" id="PBC33292.1"/>
    </source>
</evidence>
<keyword evidence="12 13" id="KW-0496">Mitochondrion</keyword>
<proteinExistence type="inferred from homology"/>
<dbReference type="PANTHER" id="PTHR10513">
    <property type="entry name" value="DEOXYNUCLEOSIDE KINASE"/>
    <property type="match status" value="1"/>
</dbReference>
<dbReference type="GO" id="GO:0005759">
    <property type="term" value="C:mitochondrial matrix"/>
    <property type="evidence" value="ECO:0007669"/>
    <property type="project" value="UniProtKB-SubCell"/>
</dbReference>
<evidence type="ECO:0000256" key="13">
    <source>
        <dbReference type="PIRNR" id="PIRNR000543"/>
    </source>
</evidence>
<feature type="domain" description="Deoxynucleoside kinase" evidence="14">
    <location>
        <begin position="79"/>
        <end position="287"/>
    </location>
</feature>
<keyword evidence="11 13" id="KW-0249">Electron transport</keyword>
<protein>
    <recommendedName>
        <fullName evidence="5 13">NADH dehydrogenase [ubiquinone] 1 alpha subcomplex subunit 10, mitochondrial</fullName>
    </recommendedName>
</protein>
<dbReference type="STRING" id="94128.A0A2A3EPU5"/>
<name>A0A2A3EPU5_APICC</name>
<reference evidence="15 16" key="1">
    <citation type="submission" date="2014-07" db="EMBL/GenBank/DDBJ databases">
        <title>Genomic and transcriptomic analysis on Apis cerana provide comprehensive insights into honey bee biology.</title>
        <authorList>
            <person name="Diao Q."/>
            <person name="Sun L."/>
            <person name="Zheng H."/>
            <person name="Zheng H."/>
            <person name="Xu S."/>
            <person name="Wang S."/>
            <person name="Zeng Z."/>
            <person name="Hu F."/>
            <person name="Su S."/>
            <person name="Wu J."/>
        </authorList>
    </citation>
    <scope>NUCLEOTIDE SEQUENCE [LARGE SCALE GENOMIC DNA]</scope>
    <source>
        <tissue evidence="15">Pupae without intestine</tissue>
    </source>
</reference>
<keyword evidence="9 13" id="KW-0274">FAD</keyword>
<comment type="similarity">
    <text evidence="4 13">Belongs to the complex I NDUFA10 subunit family.</text>
</comment>
<keyword evidence="6 13" id="KW-0813">Transport</keyword>
<comment type="cofactor">
    <cofactor evidence="1 13">
        <name>FAD</name>
        <dbReference type="ChEBI" id="CHEBI:57692"/>
    </cofactor>
</comment>
<keyword evidence="15" id="KW-0830">Ubiquinone</keyword>
<evidence type="ECO:0000313" key="16">
    <source>
        <dbReference type="Proteomes" id="UP000242457"/>
    </source>
</evidence>
<dbReference type="GO" id="GO:0006120">
    <property type="term" value="P:mitochondrial electron transport, NADH to ubiquinone"/>
    <property type="evidence" value="ECO:0007669"/>
    <property type="project" value="InterPro"/>
</dbReference>
<keyword evidence="7 13" id="KW-0285">Flavoprotein</keyword>
<comment type="function">
    <text evidence="2 13">Accessory subunit of the mitochondrial membrane respiratory chain NADH dehydrogenase (Complex I), that is believed not to be involved in catalysis. Complex I functions in the transfer of electrons from NADH to the respiratory chain. The immediate electron acceptor for the enzyme is believed to be ubiquinone.</text>
</comment>
<dbReference type="SUPFAM" id="SSF52540">
    <property type="entry name" value="P-loop containing nucleoside triphosphate hydrolases"/>
    <property type="match status" value="1"/>
</dbReference>
<evidence type="ECO:0000256" key="11">
    <source>
        <dbReference type="ARBA" id="ARBA00022982"/>
    </source>
</evidence>
<dbReference type="AlphaFoldDB" id="A0A2A3EPU5"/>